<dbReference type="InterPro" id="IPR056842">
    <property type="entry name" value="THADA-like_TPR_C"/>
</dbReference>
<feature type="signal peptide" evidence="2">
    <location>
        <begin position="1"/>
        <end position="18"/>
    </location>
</feature>
<dbReference type="GO" id="GO:0030488">
    <property type="term" value="P:tRNA methylation"/>
    <property type="evidence" value="ECO:0007669"/>
    <property type="project" value="TreeGrafter"/>
</dbReference>
<organism evidence="5 6">
    <name type="scientific">Eumeta variegata</name>
    <name type="common">Bagworm moth</name>
    <name type="synonym">Eumeta japonica</name>
    <dbReference type="NCBI Taxonomy" id="151549"/>
    <lineage>
        <taxon>Eukaryota</taxon>
        <taxon>Metazoa</taxon>
        <taxon>Ecdysozoa</taxon>
        <taxon>Arthropoda</taxon>
        <taxon>Hexapoda</taxon>
        <taxon>Insecta</taxon>
        <taxon>Pterygota</taxon>
        <taxon>Neoptera</taxon>
        <taxon>Endopterygota</taxon>
        <taxon>Lepidoptera</taxon>
        <taxon>Glossata</taxon>
        <taxon>Ditrysia</taxon>
        <taxon>Tineoidea</taxon>
        <taxon>Psychidae</taxon>
        <taxon>Oiketicinae</taxon>
        <taxon>Eumeta</taxon>
    </lineage>
</organism>
<evidence type="ECO:0000313" key="6">
    <source>
        <dbReference type="Proteomes" id="UP000299102"/>
    </source>
</evidence>
<comment type="caution">
    <text evidence="5">The sequence shown here is derived from an EMBL/GenBank/DDBJ whole genome shotgun (WGS) entry which is preliminary data.</text>
</comment>
<keyword evidence="6" id="KW-1185">Reference proteome</keyword>
<dbReference type="Pfam" id="PF25151">
    <property type="entry name" value="TPR_Trm732_C"/>
    <property type="match status" value="1"/>
</dbReference>
<evidence type="ECO:0000256" key="2">
    <source>
        <dbReference type="SAM" id="SignalP"/>
    </source>
</evidence>
<dbReference type="AlphaFoldDB" id="A0A4C2ACM4"/>
<dbReference type="Proteomes" id="UP000299102">
    <property type="component" value="Unassembled WGS sequence"/>
</dbReference>
<dbReference type="InterPro" id="IPR019442">
    <property type="entry name" value="THADA/TRM732_DUF2428"/>
</dbReference>
<keyword evidence="2" id="KW-0732">Signal</keyword>
<dbReference type="EMBL" id="BGZK01002851">
    <property type="protein sequence ID" value="GBP96959.1"/>
    <property type="molecule type" value="Genomic_DNA"/>
</dbReference>
<dbReference type="Pfam" id="PF10350">
    <property type="entry name" value="DUF2428"/>
    <property type="match status" value="1"/>
</dbReference>
<feature type="chain" id="PRO_5020039897" evidence="2">
    <location>
        <begin position="19"/>
        <end position="311"/>
    </location>
</feature>
<dbReference type="PANTHER" id="PTHR14387:SF7">
    <property type="entry name" value="THYROID ADENOMA-ASSOCIATED PROTEIN"/>
    <property type="match status" value="1"/>
</dbReference>
<dbReference type="OrthoDB" id="73997at2759"/>
<sequence length="311" mass="34849">MLCLQVSLILGDIASSLTIQGDDSAEDAYTLTREQIIKIGEHFATLLLETKHRGAFEQAHLGFTKLVTRLWRYRGTSLHALPSRWLTSLMEDIATAQNHATHCPTRRSAGLPFMIQALVTTELQVFGNAKCFNECMSTLLKLVNPDNAKHSTVEARTHSMNILRALFRHADLGENVSSYVAEGLIAAISGFDSMTWVERNSSTLLFSALVVRIFGVQRGRDGDNLCVRNRMTGRIFFMRYPELYDFMLEKVIEGSREEARNRQRQSLYPVLLILARLYPSSLEGVATNLQRSAEDAPGGRQAMVPLISPDM</sequence>
<gene>
    <name evidence="5" type="primary">THADA</name>
    <name evidence="5" type="ORF">EVAR_84043_1</name>
</gene>
<proteinExistence type="predicted"/>
<evidence type="ECO:0000313" key="5">
    <source>
        <dbReference type="EMBL" id="GBP96959.1"/>
    </source>
</evidence>
<reference evidence="5 6" key="1">
    <citation type="journal article" date="2019" name="Commun. Biol.">
        <title>The bagworm genome reveals a unique fibroin gene that provides high tensile strength.</title>
        <authorList>
            <person name="Kono N."/>
            <person name="Nakamura H."/>
            <person name="Ohtoshi R."/>
            <person name="Tomita M."/>
            <person name="Numata K."/>
            <person name="Arakawa K."/>
        </authorList>
    </citation>
    <scope>NUCLEOTIDE SEQUENCE [LARGE SCALE GENOMIC DNA]</scope>
</reference>
<protein>
    <submittedName>
        <fullName evidence="5">Thyroid adenoma-associated protein homolog</fullName>
    </submittedName>
</protein>
<dbReference type="GO" id="GO:0005829">
    <property type="term" value="C:cytosol"/>
    <property type="evidence" value="ECO:0007669"/>
    <property type="project" value="TreeGrafter"/>
</dbReference>
<feature type="domain" description="DUF2428" evidence="3">
    <location>
        <begin position="5"/>
        <end position="196"/>
    </location>
</feature>
<evidence type="ECO:0000259" key="4">
    <source>
        <dbReference type="Pfam" id="PF25151"/>
    </source>
</evidence>
<dbReference type="PANTHER" id="PTHR14387">
    <property type="entry name" value="THADA/DEATH RECEPTOR INTERACTING PROTEIN"/>
    <property type="match status" value="1"/>
</dbReference>
<feature type="domain" description="tRNA (32-2'-O)-methyltransferase regulator THADA-like C-terminal TPR repeats region" evidence="4">
    <location>
        <begin position="199"/>
        <end position="289"/>
    </location>
</feature>
<name>A0A4C2ACM4_EUMVA</name>
<dbReference type="STRING" id="151549.A0A4C2ACM4"/>
<keyword evidence="1" id="KW-0819">tRNA processing</keyword>
<evidence type="ECO:0000259" key="3">
    <source>
        <dbReference type="Pfam" id="PF10350"/>
    </source>
</evidence>
<evidence type="ECO:0000256" key="1">
    <source>
        <dbReference type="ARBA" id="ARBA00022694"/>
    </source>
</evidence>
<accession>A0A4C2ACM4</accession>
<dbReference type="InterPro" id="IPR051954">
    <property type="entry name" value="tRNA_methyltransferase_THADA"/>
</dbReference>